<feature type="modified residue" description="4-aspartylphosphate" evidence="4">
    <location>
        <position position="58"/>
    </location>
</feature>
<dbReference type="SMART" id="SM00448">
    <property type="entry name" value="REC"/>
    <property type="match status" value="1"/>
</dbReference>
<keyword evidence="7" id="KW-1185">Reference proteome</keyword>
<dbReference type="PANTHER" id="PTHR44591:SF3">
    <property type="entry name" value="RESPONSE REGULATORY DOMAIN-CONTAINING PROTEIN"/>
    <property type="match status" value="1"/>
</dbReference>
<dbReference type="Proteomes" id="UP000295500">
    <property type="component" value="Unassembled WGS sequence"/>
</dbReference>
<dbReference type="EMBL" id="SNXO01000064">
    <property type="protein sequence ID" value="TDP45299.1"/>
    <property type="molecule type" value="Genomic_DNA"/>
</dbReference>
<proteinExistence type="predicted"/>
<dbReference type="InterPro" id="IPR011006">
    <property type="entry name" value="CheY-like_superfamily"/>
</dbReference>
<feature type="domain" description="Response regulatory" evidence="5">
    <location>
        <begin position="9"/>
        <end position="95"/>
    </location>
</feature>
<dbReference type="GO" id="GO:0000160">
    <property type="term" value="P:phosphorelay signal transduction system"/>
    <property type="evidence" value="ECO:0007669"/>
    <property type="project" value="InterPro"/>
</dbReference>
<dbReference type="OrthoDB" id="1706569at2"/>
<comment type="function">
    <text evidence="3">May play the central regulatory role in sporulation. It may be an element of the effector pathway responsible for the activation of sporulation genes in response to nutritional stress. Spo0A may act in concert with spo0H (a sigma factor) to control the expression of some genes that are critical to the sporulation process.</text>
</comment>
<dbReference type="InterPro" id="IPR050595">
    <property type="entry name" value="Bact_response_regulator"/>
</dbReference>
<dbReference type="PANTHER" id="PTHR44591">
    <property type="entry name" value="STRESS RESPONSE REGULATOR PROTEIN 1"/>
    <property type="match status" value="1"/>
</dbReference>
<gene>
    <name evidence="6" type="ORF">EV211_1644</name>
</gene>
<evidence type="ECO:0000256" key="4">
    <source>
        <dbReference type="PROSITE-ProRule" id="PRU00169"/>
    </source>
</evidence>
<evidence type="ECO:0000259" key="5">
    <source>
        <dbReference type="PROSITE" id="PS50110"/>
    </source>
</evidence>
<keyword evidence="2 4" id="KW-0597">Phosphoprotein</keyword>
<comment type="caution">
    <text evidence="6">The sequence shown here is derived from an EMBL/GenBank/DDBJ whole genome shotgun (WGS) entry which is preliminary data.</text>
</comment>
<protein>
    <recommendedName>
        <fullName evidence="1">Stage 0 sporulation protein A homolog</fullName>
    </recommendedName>
</protein>
<evidence type="ECO:0000256" key="1">
    <source>
        <dbReference type="ARBA" id="ARBA00018672"/>
    </source>
</evidence>
<sequence length="95" mass="10855">MSMNKGKLTVLIIEDQEINRLLLQGILKKEYNVVEAENGKDAFEKLRQHKDIAAILVDIIMPVMDGYTFLRKLKKSEFSSLPVIMVTGEKDDDTE</sequence>
<dbReference type="InterPro" id="IPR001789">
    <property type="entry name" value="Sig_transdc_resp-reg_receiver"/>
</dbReference>
<dbReference type="Gene3D" id="3.40.50.2300">
    <property type="match status" value="1"/>
</dbReference>
<dbReference type="CDD" id="cd00156">
    <property type="entry name" value="REC"/>
    <property type="match status" value="1"/>
</dbReference>
<reference evidence="6 7" key="1">
    <citation type="submission" date="2019-03" db="EMBL/GenBank/DDBJ databases">
        <title>Genomic Encyclopedia of Type Strains, Phase IV (KMG-IV): sequencing the most valuable type-strain genomes for metagenomic binning, comparative biology and taxonomic classification.</title>
        <authorList>
            <person name="Goeker M."/>
        </authorList>
    </citation>
    <scope>NUCLEOTIDE SEQUENCE [LARGE SCALE GENOMIC DNA]</scope>
    <source>
        <strain evidence="6 7">DSM 28287</strain>
    </source>
</reference>
<evidence type="ECO:0000313" key="7">
    <source>
        <dbReference type="Proteomes" id="UP000295500"/>
    </source>
</evidence>
<dbReference type="Pfam" id="PF00072">
    <property type="entry name" value="Response_reg"/>
    <property type="match status" value="1"/>
</dbReference>
<dbReference type="SUPFAM" id="SSF52172">
    <property type="entry name" value="CheY-like"/>
    <property type="match status" value="1"/>
</dbReference>
<name>A0A4R6PWK7_9FIRM</name>
<evidence type="ECO:0000313" key="6">
    <source>
        <dbReference type="EMBL" id="TDP45299.1"/>
    </source>
</evidence>
<evidence type="ECO:0000256" key="3">
    <source>
        <dbReference type="ARBA" id="ARBA00024867"/>
    </source>
</evidence>
<accession>A0A4R6PWK7</accession>
<organism evidence="6 7">
    <name type="scientific">Aminicella lysinilytica</name>
    <dbReference type="NCBI Taxonomy" id="433323"/>
    <lineage>
        <taxon>Bacteria</taxon>
        <taxon>Bacillati</taxon>
        <taxon>Bacillota</taxon>
        <taxon>Clostridia</taxon>
        <taxon>Peptostreptococcales</taxon>
        <taxon>Anaerovoracaceae</taxon>
        <taxon>Aminicella</taxon>
    </lineage>
</organism>
<evidence type="ECO:0000256" key="2">
    <source>
        <dbReference type="ARBA" id="ARBA00022553"/>
    </source>
</evidence>
<dbReference type="AlphaFoldDB" id="A0A4R6PWK7"/>
<dbReference type="PROSITE" id="PS50110">
    <property type="entry name" value="RESPONSE_REGULATORY"/>
    <property type="match status" value="1"/>
</dbReference>